<evidence type="ECO:0000256" key="5">
    <source>
        <dbReference type="PROSITE-ProRule" id="PRU01023"/>
    </source>
</evidence>
<evidence type="ECO:0000256" key="1">
    <source>
        <dbReference type="ARBA" id="ARBA00022603"/>
    </source>
</evidence>
<feature type="compositionally biased region" description="Basic and acidic residues" evidence="6">
    <location>
        <begin position="486"/>
        <end position="517"/>
    </location>
</feature>
<dbReference type="PRINTS" id="PR02008">
    <property type="entry name" value="RCMTFAMILY"/>
</dbReference>
<dbReference type="SUPFAM" id="SSF53335">
    <property type="entry name" value="S-adenosyl-L-methionine-dependent methyltransferases"/>
    <property type="match status" value="1"/>
</dbReference>
<dbReference type="InterPro" id="IPR023267">
    <property type="entry name" value="RCMT"/>
</dbReference>
<proteinExistence type="inferred from homology"/>
<keyword evidence="1 5" id="KW-0489">Methyltransferase</keyword>
<comment type="caution">
    <text evidence="5">Lacks conserved residue(s) required for the propagation of feature annotation.</text>
</comment>
<reference evidence="9" key="1">
    <citation type="submission" date="2023-01" db="EMBL/GenBank/DDBJ databases">
        <title>Key to firefly adult light organ development and bioluminescence: homeobox transcription factors regulate luciferase expression and transportation to peroxisome.</title>
        <authorList>
            <person name="Fu X."/>
        </authorList>
    </citation>
    <scope>NUCLEOTIDE SEQUENCE [LARGE SCALE GENOMIC DNA]</scope>
</reference>
<dbReference type="Proteomes" id="UP001353858">
    <property type="component" value="Unassembled WGS sequence"/>
</dbReference>
<evidence type="ECO:0000256" key="6">
    <source>
        <dbReference type="SAM" id="MobiDB-lite"/>
    </source>
</evidence>
<dbReference type="GO" id="GO:0005730">
    <property type="term" value="C:nucleolus"/>
    <property type="evidence" value="ECO:0007669"/>
    <property type="project" value="TreeGrafter"/>
</dbReference>
<dbReference type="GO" id="GO:0008173">
    <property type="term" value="F:RNA methyltransferase activity"/>
    <property type="evidence" value="ECO:0007669"/>
    <property type="project" value="InterPro"/>
</dbReference>
<protein>
    <recommendedName>
        <fullName evidence="7">SAM-dependent MTase RsmB/NOP-type domain-containing protein</fullName>
    </recommendedName>
</protein>
<dbReference type="Pfam" id="PF01189">
    <property type="entry name" value="Methyltr_RsmB-F"/>
    <property type="match status" value="1"/>
</dbReference>
<keyword evidence="9" id="KW-1185">Reference proteome</keyword>
<evidence type="ECO:0000313" key="9">
    <source>
        <dbReference type="Proteomes" id="UP001353858"/>
    </source>
</evidence>
<keyword evidence="2 5" id="KW-0808">Transferase</keyword>
<feature type="active site" description="Nucleophile" evidence="5">
    <location>
        <position position="358"/>
    </location>
</feature>
<dbReference type="PROSITE" id="PS51686">
    <property type="entry name" value="SAM_MT_RSMB_NOP"/>
    <property type="match status" value="1"/>
</dbReference>
<dbReference type="InterPro" id="IPR048889">
    <property type="entry name" value="NSUN5_RCM1_N"/>
</dbReference>
<feature type="compositionally biased region" description="Polar residues" evidence="6">
    <location>
        <begin position="537"/>
        <end position="548"/>
    </location>
</feature>
<dbReference type="AlphaFoldDB" id="A0AAN7SME1"/>
<evidence type="ECO:0000313" key="8">
    <source>
        <dbReference type="EMBL" id="KAK4875878.1"/>
    </source>
</evidence>
<feature type="domain" description="SAM-dependent MTase RsmB/NOP-type" evidence="7">
    <location>
        <begin position="121"/>
        <end position="430"/>
    </location>
</feature>
<dbReference type="InterPro" id="IPR001678">
    <property type="entry name" value="MeTrfase_RsmB-F_NOP2_dom"/>
</dbReference>
<dbReference type="InterPro" id="IPR049560">
    <property type="entry name" value="MeTrfase_RsmB-F_NOP2_cat"/>
</dbReference>
<feature type="compositionally biased region" description="Basic residues" evidence="6">
    <location>
        <begin position="641"/>
        <end position="653"/>
    </location>
</feature>
<accession>A0AAN7SME1</accession>
<evidence type="ECO:0000256" key="4">
    <source>
        <dbReference type="ARBA" id="ARBA00022884"/>
    </source>
</evidence>
<dbReference type="GO" id="GO:0003723">
    <property type="term" value="F:RNA binding"/>
    <property type="evidence" value="ECO:0007669"/>
    <property type="project" value="UniProtKB-UniRule"/>
</dbReference>
<dbReference type="Pfam" id="PF21153">
    <property type="entry name" value="NSUN5_N"/>
    <property type="match status" value="1"/>
</dbReference>
<keyword evidence="3 5" id="KW-0949">S-adenosyl-L-methionine</keyword>
<dbReference type="Gene3D" id="3.40.50.150">
    <property type="entry name" value="Vaccinia Virus protein VP39"/>
    <property type="match status" value="1"/>
</dbReference>
<comment type="similarity">
    <text evidence="5">Belongs to the class I-like SAM-binding methyltransferase superfamily. RsmB/NOP family.</text>
</comment>
<evidence type="ECO:0000256" key="2">
    <source>
        <dbReference type="ARBA" id="ARBA00022679"/>
    </source>
</evidence>
<gene>
    <name evidence="8" type="ORF">RN001_012300</name>
</gene>
<dbReference type="Pfam" id="PF21148">
    <property type="entry name" value="NSUN5_fdxn-like"/>
    <property type="match status" value="1"/>
</dbReference>
<feature type="region of interest" description="Disordered" evidence="6">
    <location>
        <begin position="449"/>
        <end position="661"/>
    </location>
</feature>
<keyword evidence="4 5" id="KW-0694">RNA-binding</keyword>
<organism evidence="8 9">
    <name type="scientific">Aquatica leii</name>
    <dbReference type="NCBI Taxonomy" id="1421715"/>
    <lineage>
        <taxon>Eukaryota</taxon>
        <taxon>Metazoa</taxon>
        <taxon>Ecdysozoa</taxon>
        <taxon>Arthropoda</taxon>
        <taxon>Hexapoda</taxon>
        <taxon>Insecta</taxon>
        <taxon>Pterygota</taxon>
        <taxon>Neoptera</taxon>
        <taxon>Endopterygota</taxon>
        <taxon>Coleoptera</taxon>
        <taxon>Polyphaga</taxon>
        <taxon>Elateriformia</taxon>
        <taxon>Elateroidea</taxon>
        <taxon>Lampyridae</taxon>
        <taxon>Luciolinae</taxon>
        <taxon>Aquatica</taxon>
    </lineage>
</organism>
<name>A0AAN7SME1_9COLE</name>
<dbReference type="GO" id="GO:0070475">
    <property type="term" value="P:rRNA base methylation"/>
    <property type="evidence" value="ECO:0007669"/>
    <property type="project" value="TreeGrafter"/>
</dbReference>
<dbReference type="Gene3D" id="3.30.70.1170">
    <property type="entry name" value="Sun protein, domain 3"/>
    <property type="match status" value="1"/>
</dbReference>
<evidence type="ECO:0000256" key="3">
    <source>
        <dbReference type="ARBA" id="ARBA00022691"/>
    </source>
</evidence>
<dbReference type="EMBL" id="JARPUR010000005">
    <property type="protein sequence ID" value="KAK4875878.1"/>
    <property type="molecule type" value="Genomic_DNA"/>
</dbReference>
<dbReference type="PANTHER" id="PTHR22807">
    <property type="entry name" value="NOP2 YEAST -RELATED NOL1/NOP2/FMU SUN DOMAIN-CONTAINING"/>
    <property type="match status" value="1"/>
</dbReference>
<feature type="binding site" evidence="5">
    <location>
        <position position="285"/>
    </location>
    <ligand>
        <name>S-adenosyl-L-methionine</name>
        <dbReference type="ChEBI" id="CHEBI:59789"/>
    </ligand>
</feature>
<dbReference type="InterPro" id="IPR049561">
    <property type="entry name" value="NSUN5_7_fdxn-like"/>
</dbReference>
<dbReference type="InterPro" id="IPR029063">
    <property type="entry name" value="SAM-dependent_MTases_sf"/>
</dbReference>
<comment type="caution">
    <text evidence="8">The sequence shown here is derived from an EMBL/GenBank/DDBJ whole genome shotgun (WGS) entry which is preliminary data.</text>
</comment>
<sequence length="680" mass="78622">MFVHSEKVPRLYKITSKYLKEIIESGSSMKDLIYNQTKFSNVKALYALLTKALQHFSEINHIIDKSQLLIKEPKFDPWLARVLITQLFWSNKGLEGTCKPIATILLYRAALENHKLNQVGEETVIKVSKPRYVRVNTLAVSLEEAVSGFCNEGWELVQSSGETYNDFISQVSALQHNQFMVDVHIQELFIFPPKTEFYSHEAYKCKSIVLQDKASCLPVQLLNPRPGSTVLDMCAAPGMKTTFLAACLNNQGIVYAVELDTKRYNTLNSVIEGTYATCIQTINKDVLLVTPEQCPNVEYILVDPSCSGSGITDRLTIDDQVEEANILRLKKLSYFQQLLLKHALNNFPQAKRVVYSTCSIYAEENERVVDEVLKDNVNFKLVQAHELLSYPFNKPKQLGDDLDYIRSCCIRTLPEEDLTNGFFVAVFERNEVNATDEILVPEEQFISEHTDSDQVRKNKKSKRLNLYDSQVSENEVLKHKKKSKKERYNESRESLAEPEQTQKKDKVQLEHLQENDTKKKKKRKHAEDNSFSEDAQKTNTHNYDQMDNIQERLTKQKKHREEDLQHSSENVGKLKKHKNKEKKLNCNDDDIIKDEVRYSDSQAADQSRIDKKKKKHKHSEDDTVDDQVLSSEVTNDEKRLKKEKNKHKAKNCKHYNEDDNLSELFEENSKLEKVEKKNEN</sequence>
<feature type="binding site" evidence="5">
    <location>
        <position position="258"/>
    </location>
    <ligand>
        <name>S-adenosyl-L-methionine</name>
        <dbReference type="ChEBI" id="CHEBI:59789"/>
    </ligand>
</feature>
<dbReference type="PANTHER" id="PTHR22807:SF4">
    <property type="entry name" value="28S RRNA (CYTOSINE-C(5))-METHYLTRANSFERASE"/>
    <property type="match status" value="1"/>
</dbReference>
<feature type="binding site" evidence="5">
    <location>
        <position position="303"/>
    </location>
    <ligand>
        <name>S-adenosyl-L-methionine</name>
        <dbReference type="ChEBI" id="CHEBI:59789"/>
    </ligand>
</feature>
<evidence type="ECO:0000259" key="7">
    <source>
        <dbReference type="PROSITE" id="PS51686"/>
    </source>
</evidence>
<feature type="compositionally biased region" description="Basic and acidic residues" evidence="6">
    <location>
        <begin position="549"/>
        <end position="566"/>
    </location>
</feature>